<feature type="domain" description="VWFA" evidence="2">
    <location>
        <begin position="154"/>
        <end position="339"/>
    </location>
</feature>
<evidence type="ECO:0000313" key="4">
    <source>
        <dbReference type="EMBL" id="KAJ8353526.1"/>
    </source>
</evidence>
<dbReference type="SMART" id="SM00431">
    <property type="entry name" value="SCAN"/>
    <property type="match status" value="1"/>
</dbReference>
<dbReference type="InterPro" id="IPR050525">
    <property type="entry name" value="ECM_Assembly_Org"/>
</dbReference>
<proteinExistence type="predicted"/>
<accession>A0A9Q1F9E4</accession>
<dbReference type="SUPFAM" id="SSF47353">
    <property type="entry name" value="Retrovirus capsid dimerization domain-like"/>
    <property type="match status" value="1"/>
</dbReference>
<dbReference type="InterPro" id="IPR002035">
    <property type="entry name" value="VWF_A"/>
</dbReference>
<evidence type="ECO:0000256" key="1">
    <source>
        <dbReference type="ARBA" id="ARBA00022737"/>
    </source>
</evidence>
<feature type="domain" description="SCAN box" evidence="3">
    <location>
        <begin position="51"/>
        <end position="128"/>
    </location>
</feature>
<dbReference type="PRINTS" id="PR00453">
    <property type="entry name" value="VWFADOMAIN"/>
</dbReference>
<dbReference type="InterPro" id="IPR038269">
    <property type="entry name" value="SCAN_sf"/>
</dbReference>
<feature type="domain" description="VWFA" evidence="2">
    <location>
        <begin position="356"/>
        <end position="526"/>
    </location>
</feature>
<dbReference type="CDD" id="cd01472">
    <property type="entry name" value="vWA_collagen"/>
    <property type="match status" value="1"/>
</dbReference>
<dbReference type="Gene3D" id="3.40.50.410">
    <property type="entry name" value="von Willebrand factor, type A domain"/>
    <property type="match status" value="2"/>
</dbReference>
<dbReference type="OrthoDB" id="441660at2759"/>
<protein>
    <recommendedName>
        <fullName evidence="6">Cochlin</fullName>
    </recommendedName>
</protein>
<evidence type="ECO:0000313" key="5">
    <source>
        <dbReference type="Proteomes" id="UP001152622"/>
    </source>
</evidence>
<gene>
    <name evidence="4" type="ORF">SKAU_G00210930</name>
</gene>
<dbReference type="FunFam" id="3.40.50.410:FF:000029">
    <property type="entry name" value="Cochlin"/>
    <property type="match status" value="1"/>
</dbReference>
<evidence type="ECO:0000259" key="2">
    <source>
        <dbReference type="PROSITE" id="PS50234"/>
    </source>
</evidence>
<dbReference type="PROSITE" id="PS50234">
    <property type="entry name" value="VWFA"/>
    <property type="match status" value="2"/>
</dbReference>
<dbReference type="Gene3D" id="1.10.4020.10">
    <property type="entry name" value="DNA breaking-rejoining enzymes"/>
    <property type="match status" value="1"/>
</dbReference>
<dbReference type="SUPFAM" id="SSF53300">
    <property type="entry name" value="vWA-like"/>
    <property type="match status" value="2"/>
</dbReference>
<sequence length="538" mass="59930">MVKGRLGRPSDTSAGKAQSAFVAMSPTQTGDYDLIKEAVLKKYQIHAETDHQRFRSMETPADYSPQELYTRLKDLFCKWVKYDRSGKEAIMETLVLEQFLRVLYPEVRTWVKDYDPTTAAGAATLVESYTTARKVPGAYCYAGLLQQARDCQVDIALLLDSSYNIGQRRFNLQKNFVSKLALMLRIGPEGPHLGVVHVSEMPRTEFYLKNFTQPKDVISAIKEMGFRGGNTNTGKAMLHTVESFFSAENGMRRGLPRVAVVFVDGWPSDDLEKAATRARESGINVFLVTVSKAAPEELGMVQDRNFVQKAVCRDNGFFSFYMPSWFSTNKYVKPLTQKICSVDQMLCSKTCYNSVNLGFLIDGSSSVGDGNFRLVLEFMAGIANAFEISDMGARVGAVQFTYDQKLEMDFSDHKEKEAALEALRSISYMSGGTATGDAITYTIANLFQPHKASLSRNVLIIITDGQSYDDVRGPALAAKSEGITVYSVGVAWAPLDDLRAMASEPKESHTFFTRDFSGLEQFQQTIVRGICRDFNEAQ</sequence>
<dbReference type="AlphaFoldDB" id="A0A9Q1F9E4"/>
<dbReference type="Proteomes" id="UP001152622">
    <property type="component" value="Chromosome 7"/>
</dbReference>
<dbReference type="PROSITE" id="PS50804">
    <property type="entry name" value="SCAN_BOX"/>
    <property type="match status" value="1"/>
</dbReference>
<dbReference type="PANTHER" id="PTHR24020:SF36">
    <property type="entry name" value="COCHLIN"/>
    <property type="match status" value="1"/>
</dbReference>
<dbReference type="Pfam" id="PF02023">
    <property type="entry name" value="SCAN"/>
    <property type="match status" value="1"/>
</dbReference>
<dbReference type="InterPro" id="IPR036465">
    <property type="entry name" value="vWFA_dom_sf"/>
</dbReference>
<dbReference type="Pfam" id="PF00092">
    <property type="entry name" value="VWA"/>
    <property type="match status" value="2"/>
</dbReference>
<dbReference type="EMBL" id="JAINUF010000007">
    <property type="protein sequence ID" value="KAJ8353526.1"/>
    <property type="molecule type" value="Genomic_DNA"/>
</dbReference>
<comment type="caution">
    <text evidence="4">The sequence shown here is derived from an EMBL/GenBank/DDBJ whole genome shotgun (WGS) entry which is preliminary data.</text>
</comment>
<dbReference type="PANTHER" id="PTHR24020">
    <property type="entry name" value="COLLAGEN ALPHA"/>
    <property type="match status" value="1"/>
</dbReference>
<dbReference type="CDD" id="cd07936">
    <property type="entry name" value="SCAN"/>
    <property type="match status" value="1"/>
</dbReference>
<evidence type="ECO:0000259" key="3">
    <source>
        <dbReference type="PROSITE" id="PS50804"/>
    </source>
</evidence>
<keyword evidence="5" id="KW-1185">Reference proteome</keyword>
<organism evidence="4 5">
    <name type="scientific">Synaphobranchus kaupii</name>
    <name type="common">Kaup's arrowtooth eel</name>
    <dbReference type="NCBI Taxonomy" id="118154"/>
    <lineage>
        <taxon>Eukaryota</taxon>
        <taxon>Metazoa</taxon>
        <taxon>Chordata</taxon>
        <taxon>Craniata</taxon>
        <taxon>Vertebrata</taxon>
        <taxon>Euteleostomi</taxon>
        <taxon>Actinopterygii</taxon>
        <taxon>Neopterygii</taxon>
        <taxon>Teleostei</taxon>
        <taxon>Anguilliformes</taxon>
        <taxon>Synaphobranchidae</taxon>
        <taxon>Synaphobranchus</taxon>
    </lineage>
</organism>
<dbReference type="FunFam" id="3.40.50.410:FF:000009">
    <property type="entry name" value="Putative vitrin"/>
    <property type="match status" value="1"/>
</dbReference>
<dbReference type="InterPro" id="IPR003309">
    <property type="entry name" value="SCAN_dom"/>
</dbReference>
<reference evidence="4" key="1">
    <citation type="journal article" date="2023" name="Science">
        <title>Genome structures resolve the early diversification of teleost fishes.</title>
        <authorList>
            <person name="Parey E."/>
            <person name="Louis A."/>
            <person name="Montfort J."/>
            <person name="Bouchez O."/>
            <person name="Roques C."/>
            <person name="Iampietro C."/>
            <person name="Lluch J."/>
            <person name="Castinel A."/>
            <person name="Donnadieu C."/>
            <person name="Desvignes T."/>
            <person name="Floi Bucao C."/>
            <person name="Jouanno E."/>
            <person name="Wen M."/>
            <person name="Mejri S."/>
            <person name="Dirks R."/>
            <person name="Jansen H."/>
            <person name="Henkel C."/>
            <person name="Chen W.J."/>
            <person name="Zahm M."/>
            <person name="Cabau C."/>
            <person name="Klopp C."/>
            <person name="Thompson A.W."/>
            <person name="Robinson-Rechavi M."/>
            <person name="Braasch I."/>
            <person name="Lecointre G."/>
            <person name="Bobe J."/>
            <person name="Postlethwait J.H."/>
            <person name="Berthelot C."/>
            <person name="Roest Crollius H."/>
            <person name="Guiguen Y."/>
        </authorList>
    </citation>
    <scope>NUCLEOTIDE SEQUENCE</scope>
    <source>
        <strain evidence="4">WJC10195</strain>
    </source>
</reference>
<evidence type="ECO:0008006" key="6">
    <source>
        <dbReference type="Google" id="ProtNLM"/>
    </source>
</evidence>
<dbReference type="SMART" id="SM00327">
    <property type="entry name" value="VWA"/>
    <property type="match status" value="2"/>
</dbReference>
<keyword evidence="1" id="KW-0677">Repeat</keyword>
<name>A0A9Q1F9E4_SYNKA</name>